<keyword evidence="2" id="KW-0489">Methyltransferase</keyword>
<dbReference type="PANTHER" id="PTHR33841">
    <property type="entry name" value="DNA METHYLTRANSFERASE YEEA-RELATED"/>
    <property type="match status" value="1"/>
</dbReference>
<dbReference type="PANTHER" id="PTHR33841:SF1">
    <property type="entry name" value="DNA METHYLTRANSFERASE A"/>
    <property type="match status" value="1"/>
</dbReference>
<evidence type="ECO:0000256" key="3">
    <source>
        <dbReference type="ARBA" id="ARBA00022679"/>
    </source>
</evidence>
<evidence type="ECO:0000256" key="5">
    <source>
        <dbReference type="ARBA" id="ARBA00047942"/>
    </source>
</evidence>
<protein>
    <recommendedName>
        <fullName evidence="1">site-specific DNA-methyltransferase (adenine-specific)</fullName>
        <ecNumber evidence="1">2.1.1.72</ecNumber>
    </recommendedName>
</protein>
<dbReference type="EC" id="2.1.1.72" evidence="1"/>
<keyword evidence="3" id="KW-0808">Transferase</keyword>
<keyword evidence="4" id="KW-0949">S-adenosyl-L-methionine</keyword>
<name>A0A1Q5PIN7_9BACT</name>
<keyword evidence="8" id="KW-1185">Reference proteome</keyword>
<dbReference type="Proteomes" id="UP000186551">
    <property type="component" value="Unassembled WGS sequence"/>
</dbReference>
<dbReference type="RefSeq" id="WP_073850519.1">
    <property type="nucleotide sequence ID" value="NZ_LVWA01000002.1"/>
</dbReference>
<dbReference type="Pfam" id="PF07669">
    <property type="entry name" value="Eco57I"/>
    <property type="match status" value="1"/>
</dbReference>
<dbReference type="InterPro" id="IPR029063">
    <property type="entry name" value="SAM-dependent_MTases_sf"/>
</dbReference>
<dbReference type="Gene3D" id="3.40.50.150">
    <property type="entry name" value="Vaccinia Virus protein VP39"/>
    <property type="match status" value="1"/>
</dbReference>
<organism evidence="7 8">
    <name type="scientific">Pontibacter flavimaris</name>
    <dbReference type="NCBI Taxonomy" id="1797110"/>
    <lineage>
        <taxon>Bacteria</taxon>
        <taxon>Pseudomonadati</taxon>
        <taxon>Bacteroidota</taxon>
        <taxon>Cytophagia</taxon>
        <taxon>Cytophagales</taxon>
        <taxon>Hymenobacteraceae</taxon>
        <taxon>Pontibacter</taxon>
    </lineage>
</organism>
<dbReference type="InterPro" id="IPR011639">
    <property type="entry name" value="MethylTrfase_TaqI-like_dom"/>
</dbReference>
<feature type="domain" description="Type II methyltransferase M.TaqI-like" evidence="6">
    <location>
        <begin position="326"/>
        <end position="549"/>
    </location>
</feature>
<dbReference type="OrthoDB" id="32195at2"/>
<dbReference type="InterPro" id="IPR047939">
    <property type="entry name" value="BREX_1_PglX"/>
</dbReference>
<evidence type="ECO:0000256" key="2">
    <source>
        <dbReference type="ARBA" id="ARBA00022603"/>
    </source>
</evidence>
<comment type="caution">
    <text evidence="7">The sequence shown here is derived from an EMBL/GenBank/DDBJ whole genome shotgun (WGS) entry which is preliminary data.</text>
</comment>
<proteinExistence type="predicted"/>
<dbReference type="STRING" id="1797110.A3841_08760"/>
<reference evidence="7 8" key="1">
    <citation type="submission" date="2016-03" db="EMBL/GenBank/DDBJ databases">
        <title>Genome sequence of Pontibacter sp. nov., of the family cytophagaceae, isolated from marine sediment of the Yellow Sea, China.</title>
        <authorList>
            <person name="Zhang G."/>
            <person name="Zhang R."/>
        </authorList>
    </citation>
    <scope>NUCLEOTIDE SEQUENCE [LARGE SCALE GENOMIC DNA]</scope>
    <source>
        <strain evidence="7 8">S10-8</strain>
    </source>
</reference>
<evidence type="ECO:0000313" key="7">
    <source>
        <dbReference type="EMBL" id="OKL42078.1"/>
    </source>
</evidence>
<sequence>MNTNKLKRFAQEARKKLIEQVGAKLEYVLNTDTVELREKAVQVNALKEELARTSKAQLIEKVAYTWFNRFIALRFMDVNNYQPLDIRVISPKEGYTFPELLDEAKQGHISEDLKVNAQQVYDLLDGRVPSANPQNEAYKVLLIAACNHLHTVLPFLFERINDYTELLLPDDLTSEFSIVHDVREGMADEDCQQVEIIGWLYQFYISEKKDEVFASKAKVKKEDIPAATQLFTPRWIVEYMVQNTVGKLWLQNKPNSRLGEYMPYFIESASLQSEDYLKISSPEEITLLDQACGSGHILVYGFELLTKIYEEEGYSASEIPKLIIQHNLFGFEIDERAAQLAAMALMMKARSYQRRFFKKGEVPQPHILCFQDLTLDEKQAANALAGIGISPSDELLHDLKHMRQATNLGSLIVPHAGLPEIENVLRKIEEKLVQADMYEQYDLQQLKITMEQLRLLGQKYTCIVDNPPYMGGGNMNTSLADFIKQNYPDSKSDLMTCFMERAWNQVVMNGLVGMINLPSWMFLSSFEKFRKKLLKTVQIETLLHLGRGIFGSDFGTVAFTIKRSFQLEEKGIYRRLFKNHVNVRSVDKIRSLFLDKNYGFYLTNQSDFNKIPGSPIGYWLSDKVKDIFSTTQKLSDVGDAKQGLATADNNRFIRLWYEVGLDQTCYNALNAQDAKLSNKVWFPYNKGGSKRKWYGNHEYLVNWFNDGVEIKNFKDDKGKLRSRPQNLEYFFKESISWGLVTSGGCSFRYFPKGFIYDIGGMSYFADKRSLFILGILNTKFHSEITKVLNPTINLQTGDIANLPFTEFVSESFEKAVSNSVDISKAEWDLSELSWNFQKNEFVKIKGQDLEETYDLFQQYWSNKFFQLHKNEEELNKQFIENYELQDELTPDVPLEDITILQQETSVENGELVFHADEVMAQFVSYAVGCMFGRYSLDKLGLILANQGETLQDYLQKLEKEAQEVSFLPDADNIIPILDDEWFEDDIVGRFHEFLKVTFGEANFAKNLAFVEECLGKDIRKYFVKDFYNDHVRRYKKRPIYWQFSSPQGSFNVLIYMHRYTPDTVNNILNKYLREYQEKLRTRREHLDRVEVSGSATEKTKAIKERARIDQVLLELQEYEREILYPLATERLAIDLDNGVLVNYNLFGKAVKAVPGLNDAKTKKKVAEFDWVKTPEVV</sequence>
<dbReference type="GO" id="GO:0032259">
    <property type="term" value="P:methylation"/>
    <property type="evidence" value="ECO:0007669"/>
    <property type="project" value="UniProtKB-KW"/>
</dbReference>
<dbReference type="NCBIfam" id="NF033452">
    <property type="entry name" value="BREX_1_MTaseX"/>
    <property type="match status" value="1"/>
</dbReference>
<evidence type="ECO:0000259" key="6">
    <source>
        <dbReference type="Pfam" id="PF07669"/>
    </source>
</evidence>
<dbReference type="GO" id="GO:0006304">
    <property type="term" value="P:DNA modification"/>
    <property type="evidence" value="ECO:0007669"/>
    <property type="project" value="InterPro"/>
</dbReference>
<evidence type="ECO:0000313" key="8">
    <source>
        <dbReference type="Proteomes" id="UP000186551"/>
    </source>
</evidence>
<evidence type="ECO:0000256" key="4">
    <source>
        <dbReference type="ARBA" id="ARBA00022691"/>
    </source>
</evidence>
<dbReference type="AlphaFoldDB" id="A0A1Q5PIN7"/>
<dbReference type="InterPro" id="IPR050953">
    <property type="entry name" value="N4_N6_ade-DNA_methylase"/>
</dbReference>
<dbReference type="SUPFAM" id="SSF53335">
    <property type="entry name" value="S-adenosyl-L-methionine-dependent methyltransferases"/>
    <property type="match status" value="1"/>
</dbReference>
<comment type="catalytic activity">
    <reaction evidence="5">
        <text>a 2'-deoxyadenosine in DNA + S-adenosyl-L-methionine = an N(6)-methyl-2'-deoxyadenosine in DNA + S-adenosyl-L-homocysteine + H(+)</text>
        <dbReference type="Rhea" id="RHEA:15197"/>
        <dbReference type="Rhea" id="RHEA-COMP:12418"/>
        <dbReference type="Rhea" id="RHEA-COMP:12419"/>
        <dbReference type="ChEBI" id="CHEBI:15378"/>
        <dbReference type="ChEBI" id="CHEBI:57856"/>
        <dbReference type="ChEBI" id="CHEBI:59789"/>
        <dbReference type="ChEBI" id="CHEBI:90615"/>
        <dbReference type="ChEBI" id="CHEBI:90616"/>
        <dbReference type="EC" id="2.1.1.72"/>
    </reaction>
</comment>
<dbReference type="GO" id="GO:0009007">
    <property type="term" value="F:site-specific DNA-methyltransferase (adenine-specific) activity"/>
    <property type="evidence" value="ECO:0007669"/>
    <property type="project" value="UniProtKB-EC"/>
</dbReference>
<gene>
    <name evidence="7" type="ORF">A3841_08760</name>
</gene>
<accession>A0A1Q5PIN7</accession>
<dbReference type="EMBL" id="LVWA01000002">
    <property type="protein sequence ID" value="OKL42078.1"/>
    <property type="molecule type" value="Genomic_DNA"/>
</dbReference>
<evidence type="ECO:0000256" key="1">
    <source>
        <dbReference type="ARBA" id="ARBA00011900"/>
    </source>
</evidence>